<dbReference type="InterPro" id="IPR018060">
    <property type="entry name" value="HTH_AraC"/>
</dbReference>
<feature type="transmembrane region" description="Helical" evidence="13">
    <location>
        <begin position="297"/>
        <end position="320"/>
    </location>
</feature>
<organism evidence="17 18">
    <name type="scientific">Paenibacillus haidiansis</name>
    <dbReference type="NCBI Taxonomy" id="1574488"/>
    <lineage>
        <taxon>Bacteria</taxon>
        <taxon>Bacillati</taxon>
        <taxon>Bacillota</taxon>
        <taxon>Bacilli</taxon>
        <taxon>Bacillales</taxon>
        <taxon>Paenibacillaceae</taxon>
        <taxon>Paenibacillus</taxon>
    </lineage>
</organism>
<dbReference type="InterPro" id="IPR018062">
    <property type="entry name" value="HTH_AraC-typ_CS"/>
</dbReference>
<reference evidence="17 18" key="1">
    <citation type="submission" date="2024-02" db="EMBL/GenBank/DDBJ databases">
        <title>A nitrogen-fixing paenibacillus bacterium.</title>
        <authorList>
            <person name="Zhang W.L."/>
            <person name="Chen S.F."/>
        </authorList>
    </citation>
    <scope>NUCLEOTIDE SEQUENCE [LARGE SCALE GENOMIC DNA]</scope>
    <source>
        <strain evidence="17 18">M1</strain>
    </source>
</reference>
<feature type="domain" description="Response regulatory" evidence="15">
    <location>
        <begin position="599"/>
        <end position="719"/>
    </location>
</feature>
<feature type="coiled-coil region" evidence="12">
    <location>
        <begin position="711"/>
        <end position="745"/>
    </location>
</feature>
<dbReference type="Gene3D" id="1.10.10.60">
    <property type="entry name" value="Homeodomain-like"/>
    <property type="match status" value="2"/>
</dbReference>
<keyword evidence="3" id="KW-1003">Cell membrane</keyword>
<evidence type="ECO:0000256" key="4">
    <source>
        <dbReference type="ARBA" id="ARBA00022553"/>
    </source>
</evidence>
<dbReference type="InterPro" id="IPR009057">
    <property type="entry name" value="Homeodomain-like_sf"/>
</dbReference>
<dbReference type="Gene3D" id="3.30.565.10">
    <property type="entry name" value="Histidine kinase-like ATPase, C-terminal domain"/>
    <property type="match status" value="1"/>
</dbReference>
<dbReference type="CDD" id="cd06225">
    <property type="entry name" value="HAMP"/>
    <property type="match status" value="1"/>
</dbReference>
<dbReference type="SMART" id="SM00342">
    <property type="entry name" value="HTH_ARAC"/>
    <property type="match status" value="1"/>
</dbReference>
<dbReference type="InterPro" id="IPR001789">
    <property type="entry name" value="Sig_transdc_resp-reg_receiver"/>
</dbReference>
<dbReference type="InterPro" id="IPR011006">
    <property type="entry name" value="CheY-like_superfamily"/>
</dbReference>
<feature type="domain" description="HTH araC/xylS-type" evidence="14">
    <location>
        <begin position="1031"/>
        <end position="1129"/>
    </location>
</feature>
<dbReference type="Pfam" id="PF00072">
    <property type="entry name" value="Response_reg"/>
    <property type="match status" value="1"/>
</dbReference>
<evidence type="ECO:0000259" key="14">
    <source>
        <dbReference type="PROSITE" id="PS01124"/>
    </source>
</evidence>
<keyword evidence="13" id="KW-0812">Transmembrane</keyword>
<dbReference type="Pfam" id="PF06580">
    <property type="entry name" value="His_kinase"/>
    <property type="match status" value="1"/>
</dbReference>
<evidence type="ECO:0000313" key="17">
    <source>
        <dbReference type="EMBL" id="MEF2964779.1"/>
    </source>
</evidence>
<feature type="domain" description="HAMP" evidence="16">
    <location>
        <begin position="321"/>
        <end position="373"/>
    </location>
</feature>
<evidence type="ECO:0000256" key="1">
    <source>
        <dbReference type="ARBA" id="ARBA00004496"/>
    </source>
</evidence>
<keyword evidence="10" id="KW-0804">Transcription</keyword>
<keyword evidence="18" id="KW-1185">Reference proteome</keyword>
<evidence type="ECO:0000256" key="3">
    <source>
        <dbReference type="ARBA" id="ARBA00022475"/>
    </source>
</evidence>
<dbReference type="Gene3D" id="6.10.340.10">
    <property type="match status" value="1"/>
</dbReference>
<dbReference type="InterPro" id="IPR003594">
    <property type="entry name" value="HATPase_dom"/>
</dbReference>
<evidence type="ECO:0000256" key="2">
    <source>
        <dbReference type="ARBA" id="ARBA00004651"/>
    </source>
</evidence>
<dbReference type="EMBL" id="JAZHPZ010000001">
    <property type="protein sequence ID" value="MEF2964779.1"/>
    <property type="molecule type" value="Genomic_DNA"/>
</dbReference>
<evidence type="ECO:0000256" key="12">
    <source>
        <dbReference type="SAM" id="Coils"/>
    </source>
</evidence>
<dbReference type="InterPro" id="IPR036890">
    <property type="entry name" value="HATPase_C_sf"/>
</dbReference>
<proteinExistence type="predicted"/>
<sequence length="1131" mass="130537">MKLRQRVERWIIRITRSMNLRSKIVLFYGLIVFIPTVLLAVGAGYAVLQTVRANYMLTIKEAVRQSAQSIEFRKQSYDLLATRTAMDGELISRLSRDYEDVAEQLSTINYVDRSFLLTSKYLPGIENFRIYHDNRTLTQDGGLLWKPEERMLSGLPERVWYAQRLRSPDTLVWTNAVDDKTKLVVSRKILNIYGDVYGIVYLLLNYNEVFAESFNHPFDGAGEMYIVDGNGVIIASSNPAEIGILLSSSSLYPYWDSQGETRKTIQGMALITEEIKSGWTVAALVHLDRLEEQSKRIMYYIALGIAFFLLLSIFLIMIVLRNVIWRIRKLGIRMMDISEGYFEATVKNRDNDELGELEVMFNTMSGRLRKLVEEHTEAIIKEREQSFKALQAQINPHFIYNSLSLLRWRALDLKDEMQIRTIDALTTFYRLALSNRVNVTRIRDELEHLKAYVEIQQLRYPGRVTIEWQVEPEVLDLYTIKLILQPIVENCYLHGGITTRPHAFIQIAIGRSLDAVRFQIFDNGKGIESGKLERIRGGSYTGTRNGFGMNNIRERLALYFGPEGRFEIDSMEDEWTVVTIHIPVCKESPEIKKGGIMMRALIVDDEPMQIQGLVRHIGWEALGYEQPLTAESGEEALALLTAAPVDVLITDVSMPGMTGIELLARCKADYPELQHLQTVIISGYDEFEFVQEAINLGAKAYVLKPVKTGELEEKLASFRTAAEKKKEIERETVKLKERVTESREVLQERFVKDLLEGWVHSEELLESWRRLLELPPEEWRATLFLFGYDHLILHSPHDAKERIMLSEGLMNCVKLGLSGFSGTYIGKTGADEAAVILLNAAPLCRAKLEKQLALIRDVLQEQYNASVTVGISRECRSWSEIPLLYKEVRHMMANARLDGYGQILYFDRHLMQEYNDFRLREEYIPEIVKLLDGEESDKAAAYFDHAFELMLAEECVSFSYVQAFGMGLISELARRLKRPADTDPETNIRMWQRLIDCKNAEEVKKVVQEYLSEYANMKQKEQTVQRHNLIRRVARHLEEHLRENLTVKQLAEQFHLNPSYLSVLFKKEMGRTISDFVQEARMNKAKELLRDPNVKVYEVAEQVGFQTAAYFTFLFKKLTGLTPQDFRDYHY</sequence>
<keyword evidence="5" id="KW-0808">Transferase</keyword>
<keyword evidence="6" id="KW-0418">Kinase</keyword>
<dbReference type="Proteomes" id="UP001306950">
    <property type="component" value="Unassembled WGS sequence"/>
</dbReference>
<dbReference type="SUPFAM" id="SSF52172">
    <property type="entry name" value="CheY-like"/>
    <property type="match status" value="1"/>
</dbReference>
<evidence type="ECO:0000259" key="16">
    <source>
        <dbReference type="PROSITE" id="PS50885"/>
    </source>
</evidence>
<name>A0ABU7VLY0_9BACL</name>
<keyword evidence="13" id="KW-1133">Transmembrane helix</keyword>
<dbReference type="Pfam" id="PF12833">
    <property type="entry name" value="HTH_18"/>
    <property type="match status" value="1"/>
</dbReference>
<keyword evidence="12" id="KW-0175">Coiled coil</keyword>
<evidence type="ECO:0000256" key="6">
    <source>
        <dbReference type="ARBA" id="ARBA00022777"/>
    </source>
</evidence>
<protein>
    <submittedName>
        <fullName evidence="17">Response regulator</fullName>
    </submittedName>
</protein>
<accession>A0ABU7VLY0</accession>
<dbReference type="SUPFAM" id="SSF55874">
    <property type="entry name" value="ATPase domain of HSP90 chaperone/DNA topoisomerase II/histidine kinase"/>
    <property type="match status" value="1"/>
</dbReference>
<dbReference type="RefSeq" id="WP_331844983.1">
    <property type="nucleotide sequence ID" value="NZ_JAZHPZ010000001.1"/>
</dbReference>
<dbReference type="PANTHER" id="PTHR42713:SF2">
    <property type="entry name" value="TWO-COMPONENT SENSOR KINASE YESM"/>
    <property type="match status" value="1"/>
</dbReference>
<evidence type="ECO:0000259" key="15">
    <source>
        <dbReference type="PROSITE" id="PS50110"/>
    </source>
</evidence>
<keyword evidence="9 13" id="KW-0472">Membrane</keyword>
<dbReference type="PROSITE" id="PS50110">
    <property type="entry name" value="RESPONSE_REGULATORY"/>
    <property type="match status" value="1"/>
</dbReference>
<dbReference type="InterPro" id="IPR020449">
    <property type="entry name" value="Tscrpt_reg_AraC-type_HTH"/>
</dbReference>
<keyword evidence="4 11" id="KW-0597">Phosphoprotein</keyword>
<feature type="transmembrane region" description="Helical" evidence="13">
    <location>
        <begin position="25"/>
        <end position="48"/>
    </location>
</feature>
<evidence type="ECO:0000256" key="7">
    <source>
        <dbReference type="ARBA" id="ARBA00023015"/>
    </source>
</evidence>
<dbReference type="SMART" id="SM00304">
    <property type="entry name" value="HAMP"/>
    <property type="match status" value="1"/>
</dbReference>
<dbReference type="PROSITE" id="PS00041">
    <property type="entry name" value="HTH_ARAC_FAMILY_1"/>
    <property type="match status" value="1"/>
</dbReference>
<evidence type="ECO:0000256" key="5">
    <source>
        <dbReference type="ARBA" id="ARBA00022679"/>
    </source>
</evidence>
<comment type="caution">
    <text evidence="17">The sequence shown here is derived from an EMBL/GenBank/DDBJ whole genome shotgun (WGS) entry which is preliminary data.</text>
</comment>
<feature type="modified residue" description="4-aspartylphosphate" evidence="11">
    <location>
        <position position="651"/>
    </location>
</feature>
<dbReference type="PANTHER" id="PTHR42713">
    <property type="entry name" value="HISTIDINE KINASE-RELATED"/>
    <property type="match status" value="1"/>
</dbReference>
<dbReference type="PROSITE" id="PS50885">
    <property type="entry name" value="HAMP"/>
    <property type="match status" value="1"/>
</dbReference>
<dbReference type="CDD" id="cd17536">
    <property type="entry name" value="REC_YesN-like"/>
    <property type="match status" value="1"/>
</dbReference>
<dbReference type="PROSITE" id="PS01124">
    <property type="entry name" value="HTH_ARAC_FAMILY_2"/>
    <property type="match status" value="1"/>
</dbReference>
<dbReference type="InterPro" id="IPR003660">
    <property type="entry name" value="HAMP_dom"/>
</dbReference>
<dbReference type="InterPro" id="IPR010559">
    <property type="entry name" value="Sig_transdc_His_kin_internal"/>
</dbReference>
<dbReference type="Pfam" id="PF02518">
    <property type="entry name" value="HATPase_c"/>
    <property type="match status" value="1"/>
</dbReference>
<dbReference type="PRINTS" id="PR00032">
    <property type="entry name" value="HTHARAC"/>
</dbReference>
<dbReference type="SUPFAM" id="SSF46689">
    <property type="entry name" value="Homeodomain-like"/>
    <property type="match status" value="2"/>
</dbReference>
<evidence type="ECO:0000256" key="11">
    <source>
        <dbReference type="PROSITE-ProRule" id="PRU00169"/>
    </source>
</evidence>
<evidence type="ECO:0000256" key="10">
    <source>
        <dbReference type="ARBA" id="ARBA00023163"/>
    </source>
</evidence>
<evidence type="ECO:0000256" key="13">
    <source>
        <dbReference type="SAM" id="Phobius"/>
    </source>
</evidence>
<dbReference type="SMART" id="SM00448">
    <property type="entry name" value="REC"/>
    <property type="match status" value="1"/>
</dbReference>
<gene>
    <name evidence="17" type="ORF">V3851_02975</name>
</gene>
<dbReference type="Gene3D" id="3.40.50.2300">
    <property type="match status" value="1"/>
</dbReference>
<keyword evidence="8" id="KW-0238">DNA-binding</keyword>
<comment type="subcellular location">
    <subcellularLocation>
        <location evidence="2">Cell membrane</location>
        <topology evidence="2">Multi-pass membrane protein</topology>
    </subcellularLocation>
    <subcellularLocation>
        <location evidence="1">Cytoplasm</location>
    </subcellularLocation>
</comment>
<evidence type="ECO:0000256" key="8">
    <source>
        <dbReference type="ARBA" id="ARBA00023125"/>
    </source>
</evidence>
<keyword evidence="7" id="KW-0805">Transcription regulation</keyword>
<dbReference type="InterPro" id="IPR051552">
    <property type="entry name" value="HptR"/>
</dbReference>
<evidence type="ECO:0000256" key="9">
    <source>
        <dbReference type="ARBA" id="ARBA00023136"/>
    </source>
</evidence>
<evidence type="ECO:0000313" key="18">
    <source>
        <dbReference type="Proteomes" id="UP001306950"/>
    </source>
</evidence>